<name>A0A1Y6BK72_9BACT</name>
<dbReference type="InterPro" id="IPR013538">
    <property type="entry name" value="ASHA1/2-like_C"/>
</dbReference>
<dbReference type="EMBL" id="FWZT01000005">
    <property type="protein sequence ID" value="SMF12195.1"/>
    <property type="molecule type" value="Genomic_DNA"/>
</dbReference>
<feature type="domain" description="Activator of Hsp90 ATPase homologue 1/2-like C-terminal" evidence="2">
    <location>
        <begin position="18"/>
        <end position="157"/>
    </location>
</feature>
<reference evidence="4" key="1">
    <citation type="submission" date="2017-04" db="EMBL/GenBank/DDBJ databases">
        <authorList>
            <person name="Varghese N."/>
            <person name="Submissions S."/>
        </authorList>
    </citation>
    <scope>NUCLEOTIDE SEQUENCE [LARGE SCALE GENOMIC DNA]</scope>
    <source>
        <strain evidence="4">RKEM611</strain>
    </source>
</reference>
<keyword evidence="4" id="KW-1185">Reference proteome</keyword>
<dbReference type="OrthoDB" id="9805228at2"/>
<dbReference type="InterPro" id="IPR023393">
    <property type="entry name" value="START-like_dom_sf"/>
</dbReference>
<dbReference type="Proteomes" id="UP000192907">
    <property type="component" value="Unassembled WGS sequence"/>
</dbReference>
<evidence type="ECO:0000313" key="4">
    <source>
        <dbReference type="Proteomes" id="UP000192907"/>
    </source>
</evidence>
<dbReference type="AlphaFoldDB" id="A0A1Y6BK72"/>
<accession>A0A1Y6BK72</accession>
<dbReference type="RefSeq" id="WP_132317415.1">
    <property type="nucleotide sequence ID" value="NZ_FWZT01000005.1"/>
</dbReference>
<evidence type="ECO:0000256" key="1">
    <source>
        <dbReference type="ARBA" id="ARBA00006817"/>
    </source>
</evidence>
<comment type="similarity">
    <text evidence="1">Belongs to the AHA1 family.</text>
</comment>
<dbReference type="Gene3D" id="3.30.530.20">
    <property type="match status" value="1"/>
</dbReference>
<dbReference type="Pfam" id="PF08327">
    <property type="entry name" value="AHSA1"/>
    <property type="match status" value="1"/>
</dbReference>
<organism evidence="3 4">
    <name type="scientific">Pseudobacteriovorax antillogorgiicola</name>
    <dbReference type="NCBI Taxonomy" id="1513793"/>
    <lineage>
        <taxon>Bacteria</taxon>
        <taxon>Pseudomonadati</taxon>
        <taxon>Bdellovibrionota</taxon>
        <taxon>Oligoflexia</taxon>
        <taxon>Oligoflexales</taxon>
        <taxon>Pseudobacteriovoracaceae</taxon>
        <taxon>Pseudobacteriovorax</taxon>
    </lineage>
</organism>
<evidence type="ECO:0000259" key="2">
    <source>
        <dbReference type="Pfam" id="PF08327"/>
    </source>
</evidence>
<proteinExistence type="inferred from homology"/>
<dbReference type="SUPFAM" id="SSF55961">
    <property type="entry name" value="Bet v1-like"/>
    <property type="match status" value="1"/>
</dbReference>
<dbReference type="CDD" id="cd08896">
    <property type="entry name" value="SRPBCC_CalC_Aha1-like_3"/>
    <property type="match status" value="1"/>
</dbReference>
<gene>
    <name evidence="3" type="ORF">SAMN06296036_105143</name>
</gene>
<sequence length="160" mass="18389">MVVIDPKLDLVIERDVDIPSKLIWEAWTKPEHLKHWFVPKPWQLSDCEIDLRPGGIFRTVMCSPEGEEFPGVGCYLEIVEGLRLSWTNCMEPGFRPVPAFGEGDFPWTGIITIEPTEKGAKYTAIARHASEDAWKKHYEMGFLDGWGTCFDQLVEYMRGR</sequence>
<protein>
    <submittedName>
        <fullName evidence="3">Uncharacterized conserved protein YndB, AHSA1/START domain</fullName>
    </submittedName>
</protein>
<dbReference type="STRING" id="1513793.SAMN06296036_105143"/>
<evidence type="ECO:0000313" key="3">
    <source>
        <dbReference type="EMBL" id="SMF12195.1"/>
    </source>
</evidence>